<dbReference type="PANTHER" id="PTHR30595:SF6">
    <property type="entry name" value="SCHLAFEN ALBA-2 DOMAIN-CONTAINING PROTEIN"/>
    <property type="match status" value="1"/>
</dbReference>
<dbReference type="Gene3D" id="3.30.950.30">
    <property type="entry name" value="Schlafen, AAA domain"/>
    <property type="match status" value="1"/>
</dbReference>
<dbReference type="KEGG" id="aca:ACP_2163"/>
<accession>C1F9K6</accession>
<proteinExistence type="predicted"/>
<evidence type="ECO:0000313" key="2">
    <source>
        <dbReference type="EMBL" id="ACO33843.1"/>
    </source>
</evidence>
<dbReference type="RefSeq" id="WP_015897262.1">
    <property type="nucleotide sequence ID" value="NC_012483.1"/>
</dbReference>
<dbReference type="AlphaFoldDB" id="C1F9K6"/>
<dbReference type="Gene3D" id="3.30.565.60">
    <property type="match status" value="1"/>
</dbReference>
<dbReference type="Proteomes" id="UP000002207">
    <property type="component" value="Chromosome"/>
</dbReference>
<dbReference type="InterPro" id="IPR038461">
    <property type="entry name" value="Schlafen_AlbA_2_dom_sf"/>
</dbReference>
<feature type="domain" description="Schlafen AlbA-2" evidence="1">
    <location>
        <begin position="15"/>
        <end position="128"/>
    </location>
</feature>
<dbReference type="eggNOG" id="COG2865">
    <property type="taxonomic scope" value="Bacteria"/>
</dbReference>
<reference evidence="2 3" key="1">
    <citation type="journal article" date="2009" name="Appl. Environ. Microbiol.">
        <title>Three genomes from the phylum Acidobacteria provide insight into the lifestyles of these microorganisms in soils.</title>
        <authorList>
            <person name="Ward N.L."/>
            <person name="Challacombe J.F."/>
            <person name="Janssen P.H."/>
            <person name="Henrissat B."/>
            <person name="Coutinho P.M."/>
            <person name="Wu M."/>
            <person name="Xie G."/>
            <person name="Haft D.H."/>
            <person name="Sait M."/>
            <person name="Badger J."/>
            <person name="Barabote R.D."/>
            <person name="Bradley B."/>
            <person name="Brettin T.S."/>
            <person name="Brinkac L.M."/>
            <person name="Bruce D."/>
            <person name="Creasy T."/>
            <person name="Daugherty S.C."/>
            <person name="Davidsen T.M."/>
            <person name="DeBoy R.T."/>
            <person name="Detter J.C."/>
            <person name="Dodson R.J."/>
            <person name="Durkin A.S."/>
            <person name="Ganapathy A."/>
            <person name="Gwinn-Giglio M."/>
            <person name="Han C.S."/>
            <person name="Khouri H."/>
            <person name="Kiss H."/>
            <person name="Kothari S.P."/>
            <person name="Madupu R."/>
            <person name="Nelson K.E."/>
            <person name="Nelson W.C."/>
            <person name="Paulsen I."/>
            <person name="Penn K."/>
            <person name="Ren Q."/>
            <person name="Rosovitz M.J."/>
            <person name="Selengut J.D."/>
            <person name="Shrivastava S."/>
            <person name="Sullivan S.A."/>
            <person name="Tapia R."/>
            <person name="Thompson L.S."/>
            <person name="Watkins K.L."/>
            <person name="Yang Q."/>
            <person name="Yu C."/>
            <person name="Zafar N."/>
            <person name="Zhou L."/>
            <person name="Kuske C.R."/>
        </authorList>
    </citation>
    <scope>NUCLEOTIDE SEQUENCE [LARGE SCALE GENOMIC DNA]</scope>
    <source>
        <strain evidence="3">ATCC 51196 / DSM 11244 / BCRC 80197 / JCM 7670 / NBRC 15755 / NCIMB 13165 / 161</strain>
    </source>
</reference>
<name>C1F9K6_ACIC5</name>
<evidence type="ECO:0000313" key="3">
    <source>
        <dbReference type="Proteomes" id="UP000002207"/>
    </source>
</evidence>
<protein>
    <submittedName>
        <fullName evidence="2">ATPase, AAA family</fullName>
    </submittedName>
</protein>
<dbReference type="OrthoDB" id="613884at2"/>
<organism evidence="2 3">
    <name type="scientific">Acidobacterium capsulatum (strain ATCC 51196 / DSM 11244 / BCRC 80197 / JCM 7670 / NBRC 15755 / NCIMB 13165 / 161)</name>
    <dbReference type="NCBI Taxonomy" id="240015"/>
    <lineage>
        <taxon>Bacteria</taxon>
        <taxon>Pseudomonadati</taxon>
        <taxon>Acidobacteriota</taxon>
        <taxon>Terriglobia</taxon>
        <taxon>Terriglobales</taxon>
        <taxon>Acidobacteriaceae</taxon>
        <taxon>Acidobacterium</taxon>
    </lineage>
</organism>
<keyword evidence="3" id="KW-1185">Reference proteome</keyword>
<gene>
    <name evidence="2" type="ordered locus">ACP_2163</name>
</gene>
<dbReference type="Pfam" id="PF13749">
    <property type="entry name" value="HATPase_c_4"/>
    <property type="match status" value="1"/>
</dbReference>
<evidence type="ECO:0000259" key="1">
    <source>
        <dbReference type="Pfam" id="PF04326"/>
    </source>
</evidence>
<dbReference type="Pfam" id="PF04326">
    <property type="entry name" value="SLFN_AlbA_2"/>
    <property type="match status" value="1"/>
</dbReference>
<dbReference type="HOGENOM" id="CLU_024970_3_3_0"/>
<dbReference type="STRING" id="240015.ACP_2163"/>
<sequence length="394" mass="44549">MIDQDKVLELCRDLESDHVERTTTTRDTDKFAKAVTAFSNDLPGHGFSGYLLVGVKDDGALSGLTVTDELLRTLGSLRDDGNILPAPAINVAKFSFPEGDVAVVEVIPSDLPPVRYKGQVWIRTGPRKGVANEQEERILTERRIAHARTFDAQPARDSSIEDLSIDLFRSNYLTQAVAREIIQENHRSIEHQLASLRFYDQKRMCPTNAGILLFGKNPLQHLPGAYIQFLRVQGTTLNDEILTERSISGDLLTVLRELDLLIKIYLDQKPFSISPLREEMIVSYPEVALREFLMNAVLHRSYESTAPIRFYWFEDHIEIQNPGGLYGEATRENFPQQNSYRNPIIAEAMKTLGFVNRFGRGVIRAKDVLAKNGNREPDFTFDPNYVGVTVWAKP</sequence>
<dbReference type="InterPro" id="IPR007421">
    <property type="entry name" value="Schlafen_AlbA_2_dom"/>
</dbReference>
<dbReference type="InParanoid" id="C1F9K6"/>
<dbReference type="InterPro" id="IPR038475">
    <property type="entry name" value="RecG_C_sf"/>
</dbReference>
<dbReference type="EMBL" id="CP001472">
    <property type="protein sequence ID" value="ACO33843.1"/>
    <property type="molecule type" value="Genomic_DNA"/>
</dbReference>
<dbReference type="PANTHER" id="PTHR30595">
    <property type="entry name" value="GLPR-RELATED TRANSCRIPTIONAL REPRESSOR"/>
    <property type="match status" value="1"/>
</dbReference>